<sequence>MSLDPLLLEMVACPAEDHGQLRYDEQAQTLTCESCGRVYRVDDGLPVLLVDEALVASDADLEEKA</sequence>
<evidence type="ECO:0000313" key="3">
    <source>
        <dbReference type="Proteomes" id="UP000612899"/>
    </source>
</evidence>
<dbReference type="Pfam" id="PF03966">
    <property type="entry name" value="Trm112p"/>
    <property type="match status" value="1"/>
</dbReference>
<reference evidence="2" key="1">
    <citation type="submission" date="2021-01" db="EMBL/GenBank/DDBJ databases">
        <title>Whole genome shotgun sequence of Rhizocola hellebori NBRC 109834.</title>
        <authorList>
            <person name="Komaki H."/>
            <person name="Tamura T."/>
        </authorList>
    </citation>
    <scope>NUCLEOTIDE SEQUENCE</scope>
    <source>
        <strain evidence="2">NBRC 109834</strain>
    </source>
</reference>
<dbReference type="AlphaFoldDB" id="A0A8J3QAA7"/>
<organism evidence="2 3">
    <name type="scientific">Rhizocola hellebori</name>
    <dbReference type="NCBI Taxonomy" id="1392758"/>
    <lineage>
        <taxon>Bacteria</taxon>
        <taxon>Bacillati</taxon>
        <taxon>Actinomycetota</taxon>
        <taxon>Actinomycetes</taxon>
        <taxon>Micromonosporales</taxon>
        <taxon>Micromonosporaceae</taxon>
        <taxon>Rhizocola</taxon>
    </lineage>
</organism>
<evidence type="ECO:0000313" key="2">
    <source>
        <dbReference type="EMBL" id="GIH07049.1"/>
    </source>
</evidence>
<dbReference type="RefSeq" id="WP_203910855.1">
    <property type="nucleotide sequence ID" value="NZ_BONY01000033.1"/>
</dbReference>
<comment type="caution">
    <text evidence="2">The sequence shown here is derived from an EMBL/GenBank/DDBJ whole genome shotgun (WGS) entry which is preliminary data.</text>
</comment>
<accession>A0A8J3QAA7</accession>
<dbReference type="Proteomes" id="UP000612899">
    <property type="component" value="Unassembled WGS sequence"/>
</dbReference>
<dbReference type="EMBL" id="BONY01000033">
    <property type="protein sequence ID" value="GIH07049.1"/>
    <property type="molecule type" value="Genomic_DNA"/>
</dbReference>
<dbReference type="HAMAP" id="MF_01187">
    <property type="entry name" value="UPF0434"/>
    <property type="match status" value="1"/>
</dbReference>
<dbReference type="InterPro" id="IPR005651">
    <property type="entry name" value="Trm112-like"/>
</dbReference>
<comment type="similarity">
    <text evidence="1">Belongs to the UPF0434 family.</text>
</comment>
<protein>
    <recommendedName>
        <fullName evidence="1">UPF0434 protein Rhe02_51160</fullName>
    </recommendedName>
</protein>
<dbReference type="Gene3D" id="2.20.25.10">
    <property type="match status" value="1"/>
</dbReference>
<evidence type="ECO:0000256" key="1">
    <source>
        <dbReference type="HAMAP-Rule" id="MF_01187"/>
    </source>
</evidence>
<keyword evidence="3" id="KW-1185">Reference proteome</keyword>
<dbReference type="SUPFAM" id="SSF158997">
    <property type="entry name" value="Trm112p-like"/>
    <property type="match status" value="1"/>
</dbReference>
<name>A0A8J3QAA7_9ACTN</name>
<gene>
    <name evidence="2" type="ORF">Rhe02_51160</name>
</gene>
<proteinExistence type="inferred from homology"/>